<dbReference type="EMBL" id="JAGIKX010000007">
    <property type="protein sequence ID" value="MBP2257294.1"/>
    <property type="molecule type" value="Genomic_DNA"/>
</dbReference>
<dbReference type="PANTHER" id="PTHR17985">
    <property type="entry name" value="SER/THR-RICH PROTEIN T10 IN DGCR REGION"/>
    <property type="match status" value="1"/>
</dbReference>
<dbReference type="InterPro" id="IPR008551">
    <property type="entry name" value="TANGO2"/>
</dbReference>
<evidence type="ECO:0000313" key="2">
    <source>
        <dbReference type="Proteomes" id="UP001519294"/>
    </source>
</evidence>
<reference evidence="1 2" key="1">
    <citation type="submission" date="2021-03" db="EMBL/GenBank/DDBJ databases">
        <title>Genomic Encyclopedia of Type Strains, Phase IV (KMG-IV): sequencing the most valuable type-strain genomes for metagenomic binning, comparative biology and taxonomic classification.</title>
        <authorList>
            <person name="Goeker M."/>
        </authorList>
    </citation>
    <scope>NUCLEOTIDE SEQUENCE [LARGE SCALE GENOMIC DNA]</scope>
    <source>
        <strain evidence="1 2">DSM 25790</strain>
    </source>
</reference>
<organism evidence="1 2">
    <name type="scientific">Virgibacillus alimentarius</name>
    <dbReference type="NCBI Taxonomy" id="698769"/>
    <lineage>
        <taxon>Bacteria</taxon>
        <taxon>Bacillati</taxon>
        <taxon>Bacillota</taxon>
        <taxon>Bacilli</taxon>
        <taxon>Bacillales</taxon>
        <taxon>Bacillaceae</taxon>
        <taxon>Virgibacillus</taxon>
    </lineage>
</organism>
<dbReference type="Proteomes" id="UP001519294">
    <property type="component" value="Unassembled WGS sequence"/>
</dbReference>
<sequence length="256" mass="29606">MCLINFQLHDHPIYKLVLAANRDEFYERPTMPAHFWEDNPNILAGRDLRRMGTWLGVTKKGRIAALTNFREADQQNTNKISRGELVSAYLSGNMGPQNYLESIQKNANNYSGFNLIVGNPDHLFYLSNRQNKILEITAGTHGLSNHFLDTPWPKVVKGKEKLKEHIMEQETININKLFQFLTDMEETEDINLPNTGVNIELERKLSPLFIKIPNYGTRSSTILLVDKSNHLTFVERTYSKGKFQCDNQFTFQIEQR</sequence>
<dbReference type="PANTHER" id="PTHR17985:SF8">
    <property type="entry name" value="TRANSPORT AND GOLGI ORGANIZATION PROTEIN 2 HOMOLOG"/>
    <property type="match status" value="1"/>
</dbReference>
<accession>A0ABS4S709</accession>
<proteinExistence type="predicted"/>
<evidence type="ECO:0000313" key="1">
    <source>
        <dbReference type="EMBL" id="MBP2257294.1"/>
    </source>
</evidence>
<dbReference type="RefSeq" id="WP_029269896.1">
    <property type="nucleotide sequence ID" value="NZ_JAGIKX010000007.1"/>
</dbReference>
<dbReference type="Pfam" id="PF05742">
    <property type="entry name" value="TANGO2"/>
    <property type="match status" value="1"/>
</dbReference>
<gene>
    <name evidence="1" type="ORF">J2Z81_001242</name>
</gene>
<comment type="caution">
    <text evidence="1">The sequence shown here is derived from an EMBL/GenBank/DDBJ whole genome shotgun (WGS) entry which is preliminary data.</text>
</comment>
<name>A0ABS4S709_9BACI</name>
<protein>
    <submittedName>
        <fullName evidence="1">Uncharacterized protein with NRDE domain</fullName>
    </submittedName>
</protein>
<keyword evidence="2" id="KW-1185">Reference proteome</keyword>